<evidence type="ECO:0000313" key="3">
    <source>
        <dbReference type="Proteomes" id="UP000325315"/>
    </source>
</evidence>
<dbReference type="InterPro" id="IPR002755">
    <property type="entry name" value="DNA_primase_S"/>
</dbReference>
<dbReference type="GO" id="GO:0006269">
    <property type="term" value="P:DNA replication, synthesis of primer"/>
    <property type="evidence" value="ECO:0007669"/>
    <property type="project" value="InterPro"/>
</dbReference>
<dbReference type="Pfam" id="PF01896">
    <property type="entry name" value="DNA_primase_S"/>
    <property type="match status" value="1"/>
</dbReference>
<dbReference type="Proteomes" id="UP000325315">
    <property type="component" value="Unassembled WGS sequence"/>
</dbReference>
<dbReference type="SUPFAM" id="SSF56747">
    <property type="entry name" value="Prim-pol domain"/>
    <property type="match status" value="1"/>
</dbReference>
<sequence>MFVHSIFAAVASELRRRWQENKRASMSKDDINIVRWEQLKSILQSGKQKMQGLRRCVEEIVFSYTYPRLDMEVSRHMNHLLKAPFCVHPKTGNVGRNFILVVSSVFQLFSPLGRVCVPIDPNNCDEFDPTTVPTLSQLLEELNRGGLRQDAENEWDRTSLGESVTFFRTSFLRPLLKSCKEEIENSYNAKLQQSKNDLSW</sequence>
<keyword evidence="3" id="KW-1185">Reference proteome</keyword>
<reference evidence="2" key="1">
    <citation type="submission" date="2019-08" db="EMBL/GenBank/DDBJ databases">
        <authorList>
            <person name="Liu F."/>
        </authorList>
    </citation>
    <scope>NUCLEOTIDE SEQUENCE [LARGE SCALE GENOMIC DNA]</scope>
    <source>
        <strain evidence="2">PA1801</strain>
        <tissue evidence="2">Leaf</tissue>
    </source>
</reference>
<gene>
    <name evidence="2" type="ORF">EPI10_026792</name>
</gene>
<evidence type="ECO:0000313" key="2">
    <source>
        <dbReference type="EMBL" id="KAA3460092.1"/>
    </source>
</evidence>
<dbReference type="AlphaFoldDB" id="A0A5B6UVC4"/>
<dbReference type="OrthoDB" id="19606at2759"/>
<accession>A0A5B6UVC4</accession>
<proteinExistence type="inferred from homology"/>
<dbReference type="EMBL" id="SMMG02000009">
    <property type="protein sequence ID" value="KAA3460092.1"/>
    <property type="molecule type" value="Genomic_DNA"/>
</dbReference>
<dbReference type="GO" id="GO:0003899">
    <property type="term" value="F:DNA-directed RNA polymerase activity"/>
    <property type="evidence" value="ECO:0007669"/>
    <property type="project" value="InterPro"/>
</dbReference>
<dbReference type="PANTHER" id="PTHR10536">
    <property type="entry name" value="DNA PRIMASE SMALL SUBUNIT"/>
    <property type="match status" value="1"/>
</dbReference>
<dbReference type="Gene3D" id="3.90.920.10">
    <property type="entry name" value="DNA primase, PRIM domain"/>
    <property type="match status" value="2"/>
</dbReference>
<comment type="caution">
    <text evidence="2">The sequence shown here is derived from an EMBL/GenBank/DDBJ whole genome shotgun (WGS) entry which is preliminary data.</text>
</comment>
<protein>
    <submittedName>
        <fullName evidence="2">DNA primase small subunit-like isoform X1</fullName>
    </submittedName>
</protein>
<evidence type="ECO:0000256" key="1">
    <source>
        <dbReference type="ARBA" id="ARBA00009762"/>
    </source>
</evidence>
<comment type="similarity">
    <text evidence="1">Belongs to the eukaryotic-type primase small subunit family.</text>
</comment>
<name>A0A5B6UVC4_9ROSI</name>
<organism evidence="2 3">
    <name type="scientific">Gossypium australe</name>
    <dbReference type="NCBI Taxonomy" id="47621"/>
    <lineage>
        <taxon>Eukaryota</taxon>
        <taxon>Viridiplantae</taxon>
        <taxon>Streptophyta</taxon>
        <taxon>Embryophyta</taxon>
        <taxon>Tracheophyta</taxon>
        <taxon>Spermatophyta</taxon>
        <taxon>Magnoliopsida</taxon>
        <taxon>eudicotyledons</taxon>
        <taxon>Gunneridae</taxon>
        <taxon>Pentapetalae</taxon>
        <taxon>rosids</taxon>
        <taxon>malvids</taxon>
        <taxon>Malvales</taxon>
        <taxon>Malvaceae</taxon>
        <taxon>Malvoideae</taxon>
        <taxon>Gossypium</taxon>
    </lineage>
</organism>